<dbReference type="Proteomes" id="UP001430172">
    <property type="component" value="Unassembled WGS sequence"/>
</dbReference>
<dbReference type="SUPFAM" id="SSF47384">
    <property type="entry name" value="Homodimeric domain of signal transducing histidine kinase"/>
    <property type="match status" value="1"/>
</dbReference>
<dbReference type="PROSITE" id="PS50109">
    <property type="entry name" value="HIS_KIN"/>
    <property type="match status" value="1"/>
</dbReference>
<dbReference type="InterPro" id="IPR005467">
    <property type="entry name" value="His_kinase_dom"/>
</dbReference>
<evidence type="ECO:0000256" key="11">
    <source>
        <dbReference type="ARBA" id="ARBA00023136"/>
    </source>
</evidence>
<dbReference type="Pfam" id="PF02518">
    <property type="entry name" value="HATPase_c"/>
    <property type="match status" value="1"/>
</dbReference>
<protein>
    <recommendedName>
        <fullName evidence="4">histidine kinase</fullName>
        <ecNumber evidence="4">2.7.13.3</ecNumber>
    </recommendedName>
</protein>
<dbReference type="EMBL" id="JAFDVD010000023">
    <property type="protein sequence ID" value="MBM6402283.1"/>
    <property type="molecule type" value="Genomic_DNA"/>
</dbReference>
<dbReference type="InterPro" id="IPR004358">
    <property type="entry name" value="Sig_transdc_His_kin-like_C"/>
</dbReference>
<dbReference type="CDD" id="cd00082">
    <property type="entry name" value="HisKA"/>
    <property type="match status" value="1"/>
</dbReference>
<evidence type="ECO:0000256" key="4">
    <source>
        <dbReference type="ARBA" id="ARBA00012438"/>
    </source>
</evidence>
<organism evidence="14 15">
    <name type="scientific">Phycicoccus sonneratiae</name>
    <dbReference type="NCBI Taxonomy" id="2807628"/>
    <lineage>
        <taxon>Bacteria</taxon>
        <taxon>Bacillati</taxon>
        <taxon>Actinomycetota</taxon>
        <taxon>Actinomycetes</taxon>
        <taxon>Micrococcales</taxon>
        <taxon>Intrasporangiaceae</taxon>
        <taxon>Phycicoccus</taxon>
    </lineage>
</organism>
<keyword evidence="11 12" id="KW-0472">Membrane</keyword>
<accession>A0ABS2CS27</accession>
<dbReference type="InterPro" id="IPR003661">
    <property type="entry name" value="HisK_dim/P_dom"/>
</dbReference>
<dbReference type="GO" id="GO:0016301">
    <property type="term" value="F:kinase activity"/>
    <property type="evidence" value="ECO:0007669"/>
    <property type="project" value="UniProtKB-KW"/>
</dbReference>
<keyword evidence="7 12" id="KW-0812">Transmembrane</keyword>
<dbReference type="CDD" id="cd00075">
    <property type="entry name" value="HATPase"/>
    <property type="match status" value="1"/>
</dbReference>
<evidence type="ECO:0000256" key="12">
    <source>
        <dbReference type="SAM" id="Phobius"/>
    </source>
</evidence>
<dbReference type="Pfam" id="PF00512">
    <property type="entry name" value="HisKA"/>
    <property type="match status" value="1"/>
</dbReference>
<comment type="subcellular location">
    <subcellularLocation>
        <location evidence="3">Cell membrane</location>
    </subcellularLocation>
    <subcellularLocation>
        <location evidence="2">Membrane</location>
        <topology evidence="2">Multi-pass membrane protein</topology>
    </subcellularLocation>
</comment>
<dbReference type="InterPro" id="IPR050428">
    <property type="entry name" value="TCS_sensor_his_kinase"/>
</dbReference>
<keyword evidence="9 12" id="KW-1133">Transmembrane helix</keyword>
<feature type="transmembrane region" description="Helical" evidence="12">
    <location>
        <begin position="21"/>
        <end position="42"/>
    </location>
</feature>
<keyword evidence="5" id="KW-0597">Phosphoprotein</keyword>
<reference evidence="14" key="1">
    <citation type="submission" date="2021-02" db="EMBL/GenBank/DDBJ databases">
        <title>Phycicoccus sp. MQZ13P-5T, whole genome shotgun sequence.</title>
        <authorList>
            <person name="Tuo L."/>
        </authorList>
    </citation>
    <scope>NUCLEOTIDE SEQUENCE</scope>
    <source>
        <strain evidence="14">MQZ13P-5</strain>
    </source>
</reference>
<name>A0ABS2CS27_9MICO</name>
<keyword evidence="10" id="KW-0902">Two-component regulatory system</keyword>
<dbReference type="PRINTS" id="PR00344">
    <property type="entry name" value="BCTRLSENSOR"/>
</dbReference>
<evidence type="ECO:0000259" key="13">
    <source>
        <dbReference type="PROSITE" id="PS50109"/>
    </source>
</evidence>
<proteinExistence type="predicted"/>
<dbReference type="InterPro" id="IPR003594">
    <property type="entry name" value="HATPase_dom"/>
</dbReference>
<dbReference type="EC" id="2.7.13.3" evidence="4"/>
<evidence type="ECO:0000256" key="5">
    <source>
        <dbReference type="ARBA" id="ARBA00022553"/>
    </source>
</evidence>
<dbReference type="SUPFAM" id="SSF55874">
    <property type="entry name" value="ATPase domain of HSP90 chaperone/DNA topoisomerase II/histidine kinase"/>
    <property type="match status" value="1"/>
</dbReference>
<dbReference type="PANTHER" id="PTHR45436">
    <property type="entry name" value="SENSOR HISTIDINE KINASE YKOH"/>
    <property type="match status" value="1"/>
</dbReference>
<evidence type="ECO:0000256" key="6">
    <source>
        <dbReference type="ARBA" id="ARBA00022679"/>
    </source>
</evidence>
<keyword evidence="15" id="KW-1185">Reference proteome</keyword>
<comment type="caution">
    <text evidence="14">The sequence shown here is derived from an EMBL/GenBank/DDBJ whole genome shotgun (WGS) entry which is preliminary data.</text>
</comment>
<dbReference type="InterPro" id="IPR036097">
    <property type="entry name" value="HisK_dim/P_sf"/>
</dbReference>
<dbReference type="SMART" id="SM00387">
    <property type="entry name" value="HATPase_c"/>
    <property type="match status" value="1"/>
</dbReference>
<dbReference type="Gene3D" id="1.10.287.130">
    <property type="match status" value="1"/>
</dbReference>
<evidence type="ECO:0000256" key="3">
    <source>
        <dbReference type="ARBA" id="ARBA00004236"/>
    </source>
</evidence>
<evidence type="ECO:0000313" key="15">
    <source>
        <dbReference type="Proteomes" id="UP001430172"/>
    </source>
</evidence>
<evidence type="ECO:0000256" key="1">
    <source>
        <dbReference type="ARBA" id="ARBA00000085"/>
    </source>
</evidence>
<feature type="transmembrane region" description="Helical" evidence="12">
    <location>
        <begin position="178"/>
        <end position="200"/>
    </location>
</feature>
<keyword evidence="8 14" id="KW-0418">Kinase</keyword>
<evidence type="ECO:0000256" key="10">
    <source>
        <dbReference type="ARBA" id="ARBA00023012"/>
    </source>
</evidence>
<evidence type="ECO:0000313" key="14">
    <source>
        <dbReference type="EMBL" id="MBM6402283.1"/>
    </source>
</evidence>
<sequence>MSGTDRGTPQHRVLRSLRRRLLATVVVVVTLGVGSACVVLVARDVQLSRERADSDLLAVASRAAALVYLDDDGAPRTDAVADDDVTAGGARVLVVSDLPGSAASPVLLDSRPGAGDTGALAPLLAGARADAAEEGSLADVRLPGGTRRAAAMPWFSGDAVAGVAVAVEGNPRRLASPLLVPILAAGAGLVALFTALGWVLTARSLRPAVQAAADREQFLATAAHELKAPLAHVRAAAEALGRGQPPGSPAWSASRAVLRDADGASSVVGNLLLAARIDNADVPTTRSPVRLDRIASDLELRHPGVVAVVDEAVVVDGDEALLRHALGNLVENALLHGAADADVRIELRRTGTRAVVRVVDRGPGLPGDVDVRRPYAGTGTGTGLGLSLVEWVAARHGGRLDLAPGDDGTGTVATLDLPLGSGPAA</sequence>
<dbReference type="Gene3D" id="3.30.565.10">
    <property type="entry name" value="Histidine kinase-like ATPase, C-terminal domain"/>
    <property type="match status" value="1"/>
</dbReference>
<dbReference type="PANTHER" id="PTHR45436:SF15">
    <property type="entry name" value="SENSOR HISTIDINE KINASE CUSS"/>
    <property type="match status" value="1"/>
</dbReference>
<dbReference type="InterPro" id="IPR036890">
    <property type="entry name" value="HATPase_C_sf"/>
</dbReference>
<comment type="catalytic activity">
    <reaction evidence="1">
        <text>ATP + protein L-histidine = ADP + protein N-phospho-L-histidine.</text>
        <dbReference type="EC" id="2.7.13.3"/>
    </reaction>
</comment>
<gene>
    <name evidence="14" type="ORF">JQN70_17945</name>
</gene>
<keyword evidence="6" id="KW-0808">Transferase</keyword>
<dbReference type="RefSeq" id="WP_204132753.1">
    <property type="nucleotide sequence ID" value="NZ_JAFDVD010000023.1"/>
</dbReference>
<evidence type="ECO:0000256" key="2">
    <source>
        <dbReference type="ARBA" id="ARBA00004141"/>
    </source>
</evidence>
<feature type="domain" description="Histidine kinase" evidence="13">
    <location>
        <begin position="221"/>
        <end position="421"/>
    </location>
</feature>
<dbReference type="SMART" id="SM00388">
    <property type="entry name" value="HisKA"/>
    <property type="match status" value="1"/>
</dbReference>
<evidence type="ECO:0000256" key="7">
    <source>
        <dbReference type="ARBA" id="ARBA00022692"/>
    </source>
</evidence>
<evidence type="ECO:0000256" key="9">
    <source>
        <dbReference type="ARBA" id="ARBA00022989"/>
    </source>
</evidence>
<evidence type="ECO:0000256" key="8">
    <source>
        <dbReference type="ARBA" id="ARBA00022777"/>
    </source>
</evidence>